<protein>
    <submittedName>
        <fullName evidence="4">TetR/AcrR family transcriptional regulator</fullName>
    </submittedName>
</protein>
<dbReference type="KEGG" id="plig:NAG76_03410"/>
<dbReference type="InterPro" id="IPR050109">
    <property type="entry name" value="HTH-type_TetR-like_transc_reg"/>
</dbReference>
<evidence type="ECO:0000313" key="5">
    <source>
        <dbReference type="Proteomes" id="UP001056756"/>
    </source>
</evidence>
<dbReference type="Proteomes" id="UP001056756">
    <property type="component" value="Chromosome"/>
</dbReference>
<accession>A0A9J6ZHM3</accession>
<name>A0A9J6ZHM3_9BACL</name>
<evidence type="ECO:0000313" key="4">
    <source>
        <dbReference type="EMBL" id="URN95320.1"/>
    </source>
</evidence>
<dbReference type="Gene3D" id="1.10.10.60">
    <property type="entry name" value="Homeodomain-like"/>
    <property type="match status" value="1"/>
</dbReference>
<dbReference type="GO" id="GO:0045892">
    <property type="term" value="P:negative regulation of DNA-templated transcription"/>
    <property type="evidence" value="ECO:0007669"/>
    <property type="project" value="InterPro"/>
</dbReference>
<keyword evidence="1 2" id="KW-0238">DNA-binding</keyword>
<dbReference type="Gene3D" id="1.10.357.10">
    <property type="entry name" value="Tetracycline Repressor, domain 2"/>
    <property type="match status" value="1"/>
</dbReference>
<dbReference type="EMBL" id="CP097899">
    <property type="protein sequence ID" value="URN95320.1"/>
    <property type="molecule type" value="Genomic_DNA"/>
</dbReference>
<dbReference type="GO" id="GO:0003677">
    <property type="term" value="F:DNA binding"/>
    <property type="evidence" value="ECO:0007669"/>
    <property type="project" value="UniProtKB-UniRule"/>
</dbReference>
<dbReference type="Pfam" id="PF00440">
    <property type="entry name" value="TetR_N"/>
    <property type="match status" value="1"/>
</dbReference>
<dbReference type="InterPro" id="IPR009057">
    <property type="entry name" value="Homeodomain-like_sf"/>
</dbReference>
<evidence type="ECO:0000256" key="2">
    <source>
        <dbReference type="PROSITE-ProRule" id="PRU00335"/>
    </source>
</evidence>
<dbReference type="InterPro" id="IPR013573">
    <property type="entry name" value="Tscrpt_reg_YcdC_C"/>
</dbReference>
<evidence type="ECO:0000259" key="3">
    <source>
        <dbReference type="PROSITE" id="PS50977"/>
    </source>
</evidence>
<dbReference type="InterPro" id="IPR036271">
    <property type="entry name" value="Tet_transcr_reg_TetR-rel_C_sf"/>
</dbReference>
<dbReference type="AlphaFoldDB" id="A0A9J6ZHM3"/>
<feature type="DNA-binding region" description="H-T-H motif" evidence="2">
    <location>
        <begin position="35"/>
        <end position="54"/>
    </location>
</feature>
<dbReference type="PANTHER" id="PTHR30328">
    <property type="entry name" value="TRANSCRIPTIONAL REPRESSOR"/>
    <property type="match status" value="1"/>
</dbReference>
<dbReference type="PROSITE" id="PS50977">
    <property type="entry name" value="HTH_TETR_2"/>
    <property type="match status" value="1"/>
</dbReference>
<dbReference type="PRINTS" id="PR00455">
    <property type="entry name" value="HTHTETR"/>
</dbReference>
<evidence type="ECO:0000256" key="1">
    <source>
        <dbReference type="ARBA" id="ARBA00023125"/>
    </source>
</evidence>
<gene>
    <name evidence="4" type="ORF">NAG76_03410</name>
</gene>
<sequence>MTQTTKADEQKINMQEKILNSAEDLFANSSYSATRISDIAIKAGVNQALVHYYFSTKEKLYEAVLERLFRQWETLLEKQSWENIDPELVLRQYIQTHFEIKCKVPNLYKIFHKETLDGGKLFDQYASSQWVQDFHDKSEMFRGWKQAGIINPHANEQVILFCLWGMMNQFYYRDDESLTMITGHSGSKEQLQEEIVDQMVKLAQHGLLVSGQTKGTTNAERVRQIQVLYAPSHHDESSESDDDLTLILDAINNWRSCSVQLYRSFEQWQQHQQSNDLLFVVTSTKYGEISNELMKWLDYIQYYSSLIADRYVAIWTSKERLVSDALQRNLEDGVNRLGGFVISRVTNHTIHGYLNRCAKMSGI</sequence>
<reference evidence="4" key="1">
    <citation type="submission" date="2022-05" db="EMBL/GenBank/DDBJ databases">
        <title>Novel bacterial taxa in a minimal lignocellulolytic consortium and its capacity to transform plastics disclosed by genome-resolved metagenomics.</title>
        <authorList>
            <person name="Rodriguez C.A.D."/>
            <person name="Diaz-Garcia L."/>
            <person name="Herrera K."/>
            <person name="Tarazona N.A."/>
            <person name="Sproer C."/>
            <person name="Overmann J."/>
            <person name="Jimenez D.J."/>
        </authorList>
    </citation>
    <scope>NUCLEOTIDE SEQUENCE</scope>
    <source>
        <strain evidence="4">MAG5</strain>
    </source>
</reference>
<dbReference type="InterPro" id="IPR001647">
    <property type="entry name" value="HTH_TetR"/>
</dbReference>
<organism evidence="4 5">
    <name type="scientific">Candidatus Pristimantibacillus lignocellulolyticus</name>
    <dbReference type="NCBI Taxonomy" id="2994561"/>
    <lineage>
        <taxon>Bacteria</taxon>
        <taxon>Bacillati</taxon>
        <taxon>Bacillota</taxon>
        <taxon>Bacilli</taxon>
        <taxon>Bacillales</taxon>
        <taxon>Paenibacillaceae</taxon>
        <taxon>Candidatus Pristimantibacillus</taxon>
    </lineage>
</organism>
<dbReference type="SUPFAM" id="SSF48498">
    <property type="entry name" value="Tetracyclin repressor-like, C-terminal domain"/>
    <property type="match status" value="1"/>
</dbReference>
<feature type="domain" description="HTH tetR-type" evidence="3">
    <location>
        <begin position="12"/>
        <end position="72"/>
    </location>
</feature>
<proteinExistence type="predicted"/>
<dbReference type="PANTHER" id="PTHR30328:SF54">
    <property type="entry name" value="HTH-TYPE TRANSCRIPTIONAL REPRESSOR SCO4008"/>
    <property type="match status" value="1"/>
</dbReference>
<dbReference type="SUPFAM" id="SSF46689">
    <property type="entry name" value="Homeodomain-like"/>
    <property type="match status" value="1"/>
</dbReference>
<dbReference type="Pfam" id="PF08362">
    <property type="entry name" value="TetR_C_3"/>
    <property type="match status" value="1"/>
</dbReference>